<proteinExistence type="predicted"/>
<dbReference type="AlphaFoldDB" id="A0AAV5WI38"/>
<dbReference type="EMBL" id="BTSY01000005">
    <property type="protein sequence ID" value="GMT30576.1"/>
    <property type="molecule type" value="Genomic_DNA"/>
</dbReference>
<reference evidence="1" key="1">
    <citation type="submission" date="2023-10" db="EMBL/GenBank/DDBJ databases">
        <title>Genome assembly of Pristionchus species.</title>
        <authorList>
            <person name="Yoshida K."/>
            <person name="Sommer R.J."/>
        </authorList>
    </citation>
    <scope>NUCLEOTIDE SEQUENCE</scope>
    <source>
        <strain evidence="1">RS5133</strain>
    </source>
</reference>
<name>A0AAV5WI38_9BILA</name>
<protein>
    <submittedName>
        <fullName evidence="1">Uncharacterized protein</fullName>
    </submittedName>
</protein>
<gene>
    <name evidence="1" type="ORF">PFISCL1PPCAC_21873</name>
</gene>
<evidence type="ECO:0000313" key="2">
    <source>
        <dbReference type="Proteomes" id="UP001432322"/>
    </source>
</evidence>
<accession>A0AAV5WI38</accession>
<keyword evidence="2" id="KW-1185">Reference proteome</keyword>
<feature type="non-terminal residue" evidence="1">
    <location>
        <position position="1"/>
    </location>
</feature>
<sequence length="126" mass="14787">AEWSKDKIIEFLYIDLKANRAKIWCHRYRQEGVFNIPCSFLSLSIRFRDVLTKCDFENLSIKLHKNYNVTYCRELIEQCMGIRCTDLLRISLSLTDDSLRRLMSNKKDVEIKLFSVEISAAGLFAV</sequence>
<comment type="caution">
    <text evidence="1">The sequence shown here is derived from an EMBL/GenBank/DDBJ whole genome shotgun (WGS) entry which is preliminary data.</text>
</comment>
<evidence type="ECO:0000313" key="1">
    <source>
        <dbReference type="EMBL" id="GMT30576.1"/>
    </source>
</evidence>
<dbReference type="Proteomes" id="UP001432322">
    <property type="component" value="Unassembled WGS sequence"/>
</dbReference>
<organism evidence="1 2">
    <name type="scientific">Pristionchus fissidentatus</name>
    <dbReference type="NCBI Taxonomy" id="1538716"/>
    <lineage>
        <taxon>Eukaryota</taxon>
        <taxon>Metazoa</taxon>
        <taxon>Ecdysozoa</taxon>
        <taxon>Nematoda</taxon>
        <taxon>Chromadorea</taxon>
        <taxon>Rhabditida</taxon>
        <taxon>Rhabditina</taxon>
        <taxon>Diplogasteromorpha</taxon>
        <taxon>Diplogasteroidea</taxon>
        <taxon>Neodiplogasteridae</taxon>
        <taxon>Pristionchus</taxon>
    </lineage>
</organism>
<feature type="non-terminal residue" evidence="1">
    <location>
        <position position="126"/>
    </location>
</feature>